<name>A0A6J7WLU4_9CAUD</name>
<evidence type="ECO:0000313" key="1">
    <source>
        <dbReference type="EMBL" id="CAB5217758.1"/>
    </source>
</evidence>
<gene>
    <name evidence="1" type="ORF">UFOVP201_16</name>
</gene>
<protein>
    <submittedName>
        <fullName evidence="1">Uncharacterized protein</fullName>
    </submittedName>
</protein>
<sequence length="95" mass="11274">MDKEQSINVILNHIKKIEHDIERLSKVVASFDHDIEQAIQLALSMKHKDVERVHHIRIAKLVIEKYEQHVHLTKAQIEYRSINADILDAYRKRNN</sequence>
<accession>A0A6J7WLU4</accession>
<dbReference type="EMBL" id="LR798249">
    <property type="protein sequence ID" value="CAB5217758.1"/>
    <property type="molecule type" value="Genomic_DNA"/>
</dbReference>
<organism evidence="1">
    <name type="scientific">uncultured Caudovirales phage</name>
    <dbReference type="NCBI Taxonomy" id="2100421"/>
    <lineage>
        <taxon>Viruses</taxon>
        <taxon>Duplodnaviria</taxon>
        <taxon>Heunggongvirae</taxon>
        <taxon>Uroviricota</taxon>
        <taxon>Caudoviricetes</taxon>
        <taxon>Peduoviridae</taxon>
        <taxon>Maltschvirus</taxon>
        <taxon>Maltschvirus maltsch</taxon>
    </lineage>
</organism>
<reference evidence="1" key="1">
    <citation type="submission" date="2020-05" db="EMBL/GenBank/DDBJ databases">
        <authorList>
            <person name="Chiriac C."/>
            <person name="Salcher M."/>
            <person name="Ghai R."/>
            <person name="Kavagutti S V."/>
        </authorList>
    </citation>
    <scope>NUCLEOTIDE SEQUENCE</scope>
</reference>
<proteinExistence type="predicted"/>